<dbReference type="Proteomes" id="UP000054538">
    <property type="component" value="Unassembled WGS sequence"/>
</dbReference>
<dbReference type="HOGENOM" id="CLU_1603286_0_0_1"/>
<protein>
    <recommendedName>
        <fullName evidence="4">SAP domain-containing protein</fullName>
    </recommendedName>
</protein>
<sequence length="166" mass="18413">MLGNISVVLMLKPTCRSLLLRRTLAGALGISQDGTVEELKTRIKNYIAGPTHAADIAQNPHFSGLFLAVGQSRTKNPITPDPPDHTHHVDFGIPQSSATHVHQPYHQHGLHRFSHLQRDIYRSTYPDPSSNTSSSNLDRQPHFVNAGIDHSRPTPSTDYYSYPNTS</sequence>
<dbReference type="EMBL" id="KN825200">
    <property type="protein sequence ID" value="KIK93258.1"/>
    <property type="molecule type" value="Genomic_DNA"/>
</dbReference>
<dbReference type="OrthoDB" id="2693302at2759"/>
<proteinExistence type="predicted"/>
<accession>A0A0D0DN69</accession>
<reference evidence="3" key="2">
    <citation type="submission" date="2015-01" db="EMBL/GenBank/DDBJ databases">
        <title>Evolutionary Origins and Diversification of the Mycorrhizal Mutualists.</title>
        <authorList>
            <consortium name="DOE Joint Genome Institute"/>
            <consortium name="Mycorrhizal Genomics Consortium"/>
            <person name="Kohler A."/>
            <person name="Kuo A."/>
            <person name="Nagy L.G."/>
            <person name="Floudas D."/>
            <person name="Copeland A."/>
            <person name="Barry K.W."/>
            <person name="Cichocki N."/>
            <person name="Veneault-Fourrey C."/>
            <person name="LaButti K."/>
            <person name="Lindquist E.A."/>
            <person name="Lipzen A."/>
            <person name="Lundell T."/>
            <person name="Morin E."/>
            <person name="Murat C."/>
            <person name="Riley R."/>
            <person name="Ohm R."/>
            <person name="Sun H."/>
            <person name="Tunlid A."/>
            <person name="Henrissat B."/>
            <person name="Grigoriev I.V."/>
            <person name="Hibbett D.S."/>
            <person name="Martin F."/>
        </authorList>
    </citation>
    <scope>NUCLEOTIDE SEQUENCE [LARGE SCALE GENOMIC DNA]</scope>
    <source>
        <strain evidence="3">Ve08.2h10</strain>
    </source>
</reference>
<feature type="compositionally biased region" description="Polar residues" evidence="1">
    <location>
        <begin position="153"/>
        <end position="166"/>
    </location>
</feature>
<dbReference type="AlphaFoldDB" id="A0A0D0DN69"/>
<evidence type="ECO:0000313" key="3">
    <source>
        <dbReference type="Proteomes" id="UP000054538"/>
    </source>
</evidence>
<organism evidence="2 3">
    <name type="scientific">Paxillus rubicundulus Ve08.2h10</name>
    <dbReference type="NCBI Taxonomy" id="930991"/>
    <lineage>
        <taxon>Eukaryota</taxon>
        <taxon>Fungi</taxon>
        <taxon>Dikarya</taxon>
        <taxon>Basidiomycota</taxon>
        <taxon>Agaricomycotina</taxon>
        <taxon>Agaricomycetes</taxon>
        <taxon>Agaricomycetidae</taxon>
        <taxon>Boletales</taxon>
        <taxon>Paxilineae</taxon>
        <taxon>Paxillaceae</taxon>
        <taxon>Paxillus</taxon>
    </lineage>
</organism>
<dbReference type="InParanoid" id="A0A0D0DN69"/>
<feature type="compositionally biased region" description="Polar residues" evidence="1">
    <location>
        <begin position="126"/>
        <end position="138"/>
    </location>
</feature>
<feature type="region of interest" description="Disordered" evidence="1">
    <location>
        <begin position="122"/>
        <end position="166"/>
    </location>
</feature>
<name>A0A0D0DN69_9AGAM</name>
<gene>
    <name evidence="2" type="ORF">PAXRUDRAFT_829146</name>
</gene>
<keyword evidence="3" id="KW-1185">Reference proteome</keyword>
<reference evidence="2 3" key="1">
    <citation type="submission" date="2014-04" db="EMBL/GenBank/DDBJ databases">
        <authorList>
            <consortium name="DOE Joint Genome Institute"/>
            <person name="Kuo A."/>
            <person name="Kohler A."/>
            <person name="Jargeat P."/>
            <person name="Nagy L.G."/>
            <person name="Floudas D."/>
            <person name="Copeland A."/>
            <person name="Barry K.W."/>
            <person name="Cichocki N."/>
            <person name="Veneault-Fourrey C."/>
            <person name="LaButti K."/>
            <person name="Lindquist E.A."/>
            <person name="Lipzen A."/>
            <person name="Lundell T."/>
            <person name="Morin E."/>
            <person name="Murat C."/>
            <person name="Sun H."/>
            <person name="Tunlid A."/>
            <person name="Henrissat B."/>
            <person name="Grigoriev I.V."/>
            <person name="Hibbett D.S."/>
            <person name="Martin F."/>
            <person name="Nordberg H.P."/>
            <person name="Cantor M.N."/>
            <person name="Hua S.X."/>
        </authorList>
    </citation>
    <scope>NUCLEOTIDE SEQUENCE [LARGE SCALE GENOMIC DNA]</scope>
    <source>
        <strain evidence="2 3">Ve08.2h10</strain>
    </source>
</reference>
<evidence type="ECO:0008006" key="4">
    <source>
        <dbReference type="Google" id="ProtNLM"/>
    </source>
</evidence>
<evidence type="ECO:0000313" key="2">
    <source>
        <dbReference type="EMBL" id="KIK93258.1"/>
    </source>
</evidence>
<evidence type="ECO:0000256" key="1">
    <source>
        <dbReference type="SAM" id="MobiDB-lite"/>
    </source>
</evidence>